<dbReference type="InterPro" id="IPR000944">
    <property type="entry name" value="Tscrpt_reg_Rrf2"/>
</dbReference>
<dbReference type="PROSITE" id="PS51197">
    <property type="entry name" value="HTH_RRF2_2"/>
    <property type="match status" value="1"/>
</dbReference>
<evidence type="ECO:0000313" key="1">
    <source>
        <dbReference type="EMBL" id="MBW0134778.1"/>
    </source>
</evidence>
<proteinExistence type="predicted"/>
<dbReference type="NCBIfam" id="TIGR00738">
    <property type="entry name" value="rrf2_super"/>
    <property type="match status" value="1"/>
</dbReference>
<dbReference type="Proteomes" id="UP000694287">
    <property type="component" value="Unassembled WGS sequence"/>
</dbReference>
<dbReference type="PANTHER" id="PTHR33221">
    <property type="entry name" value="WINGED HELIX-TURN-HELIX TRANSCRIPTIONAL REGULATOR, RRF2 FAMILY"/>
    <property type="match status" value="1"/>
</dbReference>
<protein>
    <submittedName>
        <fullName evidence="1">Rrf2 family transcriptional regulator</fullName>
    </submittedName>
</protein>
<organism evidence="1 2">
    <name type="scientific">Pseudonocardia abyssalis</name>
    <dbReference type="NCBI Taxonomy" id="2792008"/>
    <lineage>
        <taxon>Bacteria</taxon>
        <taxon>Bacillati</taxon>
        <taxon>Actinomycetota</taxon>
        <taxon>Actinomycetes</taxon>
        <taxon>Pseudonocardiales</taxon>
        <taxon>Pseudonocardiaceae</taxon>
        <taxon>Pseudonocardia</taxon>
    </lineage>
</organism>
<keyword evidence="2" id="KW-1185">Reference proteome</keyword>
<dbReference type="EMBL" id="JADQDK010000001">
    <property type="protein sequence ID" value="MBW0134778.1"/>
    <property type="molecule type" value="Genomic_DNA"/>
</dbReference>
<dbReference type="PROSITE" id="PS01332">
    <property type="entry name" value="HTH_RRF2_1"/>
    <property type="match status" value="1"/>
</dbReference>
<gene>
    <name evidence="1" type="ORF">I4I81_10975</name>
</gene>
<dbReference type="Pfam" id="PF02082">
    <property type="entry name" value="Rrf2"/>
    <property type="match status" value="1"/>
</dbReference>
<dbReference type="PANTHER" id="PTHR33221:SF13">
    <property type="entry name" value="TRANSCRIPTIONAL REGULATOR-RELATED"/>
    <property type="match status" value="1"/>
</dbReference>
<accession>A0ABS6UR87</accession>
<comment type="caution">
    <text evidence="1">The sequence shown here is derived from an EMBL/GenBank/DDBJ whole genome shotgun (WGS) entry which is preliminary data.</text>
</comment>
<dbReference type="InterPro" id="IPR030489">
    <property type="entry name" value="TR_Rrf2-type_CS"/>
</dbReference>
<sequence length="159" mass="16879">MKMAGGVEWGLHCCVVLSGVDDPVPAAKLAQFHDVSPTYLAKQLQALSRAGLVHSTQGQAGGYRLTRPPTEITVLDVVEAIGGAEPAFRCTEVRQRGPLAAPPETCTAPCGIARVMHTADRAWRDALARVSIADLAADLGRTAGADTLPRVRQWLRTGE</sequence>
<evidence type="ECO:0000313" key="2">
    <source>
        <dbReference type="Proteomes" id="UP000694287"/>
    </source>
</evidence>
<reference evidence="1 2" key="1">
    <citation type="submission" date="2020-11" db="EMBL/GenBank/DDBJ databases">
        <title>Pseudonocardia abyssalis sp. nov. and Pseudonocardia oceani sp. nov., description and phylogenomic analysis of two novel actinomycetes isolated from the deep Southern Ocean.</title>
        <authorList>
            <person name="Parra J."/>
        </authorList>
    </citation>
    <scope>NUCLEOTIDE SEQUENCE [LARGE SCALE GENOMIC DNA]</scope>
    <source>
        <strain evidence="1 2">KRD-168</strain>
    </source>
</reference>
<name>A0ABS6UR87_9PSEU</name>
<dbReference type="RefSeq" id="WP_218604603.1">
    <property type="nucleotide sequence ID" value="NZ_JADQDJ010000240.1"/>
</dbReference>